<evidence type="ECO:0000256" key="4">
    <source>
        <dbReference type="ARBA" id="ARBA00022679"/>
    </source>
</evidence>
<evidence type="ECO:0000256" key="3">
    <source>
        <dbReference type="ARBA" id="ARBA00022515"/>
    </source>
</evidence>
<dbReference type="InterPro" id="IPR014052">
    <property type="entry name" value="DNA_primase_ssu_euk/arc"/>
</dbReference>
<keyword evidence="4 11" id="KW-0808">Transferase</keyword>
<dbReference type="GO" id="GO:0006269">
    <property type="term" value="P:DNA replication, synthesis of primer"/>
    <property type="evidence" value="ECO:0007669"/>
    <property type="project" value="UniProtKB-UniRule"/>
</dbReference>
<keyword evidence="8 11" id="KW-0460">Magnesium</keyword>
<dbReference type="HAMAP" id="MF_00700">
    <property type="entry name" value="DNA_primase_sml_arc"/>
    <property type="match status" value="1"/>
</dbReference>
<keyword evidence="2 11" id="KW-0240">DNA-directed RNA polymerase</keyword>
<keyword evidence="10 11" id="KW-0464">Manganese</keyword>
<evidence type="ECO:0000313" key="14">
    <source>
        <dbReference type="EMBL" id="EHP68516.1"/>
    </source>
</evidence>
<dbReference type="PANTHER" id="PTHR10536">
    <property type="entry name" value="DNA PRIMASE SMALL SUBUNIT"/>
    <property type="match status" value="1"/>
</dbReference>
<comment type="similarity">
    <text evidence="1 11 12">Belongs to the eukaryotic-type primase small subunit family.</text>
</comment>
<dbReference type="Pfam" id="PF01896">
    <property type="entry name" value="DNA_primase_S"/>
    <property type="match status" value="1"/>
</dbReference>
<protein>
    <recommendedName>
        <fullName evidence="11">DNA primase small subunit PriS</fullName>
        <ecNumber evidence="11">2.7.7.-</ecNumber>
    </recommendedName>
</protein>
<dbReference type="GO" id="GO:1990077">
    <property type="term" value="C:primosome complex"/>
    <property type="evidence" value="ECO:0007669"/>
    <property type="project" value="UniProtKB-KW"/>
</dbReference>
<feature type="active site" evidence="11">
    <location>
        <position position="98"/>
    </location>
</feature>
<feature type="active site" evidence="11">
    <location>
        <position position="231"/>
    </location>
</feature>
<dbReference type="GO" id="GO:0000428">
    <property type="term" value="C:DNA-directed RNA polymerase complex"/>
    <property type="evidence" value="ECO:0007669"/>
    <property type="project" value="UniProtKB-KW"/>
</dbReference>
<dbReference type="InterPro" id="IPR023639">
    <property type="entry name" value="DNA_primase_ssu_PriS"/>
</dbReference>
<dbReference type="InterPro" id="IPR002755">
    <property type="entry name" value="DNA_primase_S"/>
</dbReference>
<dbReference type="EMBL" id="JH597770">
    <property type="protein sequence ID" value="EHP68516.1"/>
    <property type="molecule type" value="Genomic_DNA"/>
</dbReference>
<dbReference type="RefSeq" id="WP_009075020.1">
    <property type="nucleotide sequence ID" value="NZ_JH597770.1"/>
</dbReference>
<dbReference type="SUPFAM" id="SSF56747">
    <property type="entry name" value="Prim-pol domain"/>
    <property type="match status" value="1"/>
</dbReference>
<gene>
    <name evidence="11" type="primary">priS</name>
    <name evidence="14" type="ORF">MetMK1DRAFT_00029550</name>
</gene>
<evidence type="ECO:0000256" key="5">
    <source>
        <dbReference type="ARBA" id="ARBA00022695"/>
    </source>
</evidence>
<evidence type="ECO:0000256" key="1">
    <source>
        <dbReference type="ARBA" id="ARBA00009762"/>
    </source>
</evidence>
<keyword evidence="3 11" id="KW-0639">Primosome</keyword>
<keyword evidence="7 11" id="KW-0479">Metal-binding</keyword>
<dbReference type="AlphaFoldDB" id="H2C8P0"/>
<evidence type="ECO:0000256" key="13">
    <source>
        <dbReference type="RuleBase" id="RU004224"/>
    </source>
</evidence>
<comment type="cofactor">
    <cofactor evidence="11">
        <name>Mg(2+)</name>
        <dbReference type="ChEBI" id="CHEBI:18420"/>
    </cofactor>
    <cofactor evidence="11">
        <name>Mn(2+)</name>
        <dbReference type="ChEBI" id="CHEBI:29035"/>
    </cofactor>
</comment>
<evidence type="ECO:0000256" key="10">
    <source>
        <dbReference type="ARBA" id="ARBA00023211"/>
    </source>
</evidence>
<comment type="function">
    <text evidence="11">Catalytic subunit of DNA primase, an RNA polymerase that catalyzes the synthesis of short RNA molecules used as primers for DNA polymerase during DNA replication. The small subunit contains the primase catalytic core and has DNA synthesis activity on its own. Binding to the large subunit stabilizes and modulates the activity, increasing the rate of DNA synthesis while decreasing the length of the DNA fragments, and conferring RNA synthesis capability. The DNA polymerase activity may enable DNA primase to also catalyze primer extension after primer synthesis. May also play a role in DNA repair.</text>
</comment>
<evidence type="ECO:0000256" key="2">
    <source>
        <dbReference type="ARBA" id="ARBA00022478"/>
    </source>
</evidence>
<evidence type="ECO:0000256" key="11">
    <source>
        <dbReference type="HAMAP-Rule" id="MF_00700"/>
    </source>
</evidence>
<evidence type="ECO:0000313" key="15">
    <source>
        <dbReference type="Proteomes" id="UP000003980"/>
    </source>
</evidence>
<dbReference type="GO" id="GO:0003899">
    <property type="term" value="F:DNA-directed RNA polymerase activity"/>
    <property type="evidence" value="ECO:0007669"/>
    <property type="project" value="UniProtKB-UniRule"/>
</dbReference>
<comment type="subunit">
    <text evidence="11">Heterodimer of a small subunit (PriS) and a large subunit (PriL).</text>
</comment>
<evidence type="ECO:0000256" key="8">
    <source>
        <dbReference type="ARBA" id="ARBA00022842"/>
    </source>
</evidence>
<name>H2C8P0_9CREN</name>
<evidence type="ECO:0000256" key="6">
    <source>
        <dbReference type="ARBA" id="ARBA00022705"/>
    </source>
</evidence>
<dbReference type="eggNOG" id="arCOG04110">
    <property type="taxonomic scope" value="Archaea"/>
</dbReference>
<evidence type="ECO:0000256" key="9">
    <source>
        <dbReference type="ARBA" id="ARBA00023163"/>
    </source>
</evidence>
<keyword evidence="15" id="KW-1185">Reference proteome</keyword>
<keyword evidence="5 11" id="KW-0548">Nucleotidyltransferase</keyword>
<organism evidence="14 15">
    <name type="scientific">Metallosphaera yellowstonensis MK1</name>
    <dbReference type="NCBI Taxonomy" id="671065"/>
    <lineage>
        <taxon>Archaea</taxon>
        <taxon>Thermoproteota</taxon>
        <taxon>Thermoprotei</taxon>
        <taxon>Sulfolobales</taxon>
        <taxon>Sulfolobaceae</taxon>
        <taxon>Metallosphaera</taxon>
    </lineage>
</organism>
<dbReference type="OrthoDB" id="31125at2157"/>
<dbReference type="Pfam" id="PF20873">
    <property type="entry name" value="PriS_C"/>
    <property type="match status" value="1"/>
</dbReference>
<dbReference type="HOGENOM" id="CLU_056123_0_0_2"/>
<accession>H2C8P0</accession>
<comment type="function">
    <text evidence="13">RNA polymerase that catalyzes the synthesis of short RNA molecules used as primers for DNA polymerase during DNA replication.</text>
</comment>
<dbReference type="CDD" id="cd04860">
    <property type="entry name" value="AE_Prim_S"/>
    <property type="match status" value="1"/>
</dbReference>
<dbReference type="NCBIfam" id="NF001641">
    <property type="entry name" value="PRK00419.1-3"/>
    <property type="match status" value="1"/>
</dbReference>
<feature type="active site" evidence="11">
    <location>
        <position position="100"/>
    </location>
</feature>
<keyword evidence="9 11" id="KW-0804">Transcription</keyword>
<dbReference type="Proteomes" id="UP000003980">
    <property type="component" value="Unassembled WGS sequence"/>
</dbReference>
<dbReference type="EC" id="2.7.7.-" evidence="11"/>
<dbReference type="STRING" id="671065.MetMK1DRAFT_00029550"/>
<evidence type="ECO:0000256" key="7">
    <source>
        <dbReference type="ARBA" id="ARBA00022723"/>
    </source>
</evidence>
<proteinExistence type="inferred from homology"/>
<keyword evidence="6 11" id="KW-0235">DNA replication</keyword>
<dbReference type="GO" id="GO:0046872">
    <property type="term" value="F:metal ion binding"/>
    <property type="evidence" value="ECO:0007669"/>
    <property type="project" value="UniProtKB-KW"/>
</dbReference>
<reference evidence="14 15" key="1">
    <citation type="submission" date="2012-01" db="EMBL/GenBank/DDBJ databases">
        <title>Improved High-Quality Draft sequence of Metallosphaera yellowstonensis MK1.</title>
        <authorList>
            <consortium name="US DOE Joint Genome Institute"/>
            <person name="Lucas S."/>
            <person name="Han J."/>
            <person name="Cheng J.-F."/>
            <person name="Goodwin L."/>
            <person name="Pitluck S."/>
            <person name="Peters L."/>
            <person name="Teshima H."/>
            <person name="Detter J.C."/>
            <person name="Han C."/>
            <person name="Tapia R."/>
            <person name="Land M."/>
            <person name="Hauser L."/>
            <person name="Kyrpides N."/>
            <person name="Kozubal M."/>
            <person name="Macur R.E."/>
            <person name="Jay Z."/>
            <person name="Inskeep W."/>
            <person name="Woyke T."/>
        </authorList>
    </citation>
    <scope>NUCLEOTIDE SEQUENCE [LARGE SCALE GENOMIC DNA]</scope>
    <source>
        <strain evidence="14 15">MK1</strain>
    </source>
</reference>
<evidence type="ECO:0000256" key="12">
    <source>
        <dbReference type="RuleBase" id="RU003514"/>
    </source>
</evidence>
<dbReference type="Gene3D" id="3.90.920.10">
    <property type="entry name" value="DNA primase, PRIM domain"/>
    <property type="match status" value="1"/>
</dbReference>
<sequence>MFTLPRGPSKIVRGLLKEYYERAQLMLPFDVELREFAYQPLDGGSYVRHISLQNEAEVRQMATREIPGHLFYSSAKYQRPAARDMEEKGWMGSDLQFDIDADHLCQVRRIVFCPICGEEVTGDRCPRDGTESMEYVEITQDCLEKALEQATTLTDILKDDFGLIPRLFFSGNRGFHVLVECSGECALMDSEDRREVVKYVTGDGVPDYRGSLQDPGWPGRQARGVKGVQVDEQVTVDVRRLVRIPGSVHGKSSLLVKEVTGEFRLDQGLSPFTGSAIVLPYLSGEFLLIDRTFRLERGVPLKLDASYAMFAWAKGLGEVTFYVR</sequence>